<organism evidence="3 6">
    <name type="scientific">Rotaria socialis</name>
    <dbReference type="NCBI Taxonomy" id="392032"/>
    <lineage>
        <taxon>Eukaryota</taxon>
        <taxon>Metazoa</taxon>
        <taxon>Spiralia</taxon>
        <taxon>Gnathifera</taxon>
        <taxon>Rotifera</taxon>
        <taxon>Eurotatoria</taxon>
        <taxon>Bdelloidea</taxon>
        <taxon>Philodinida</taxon>
        <taxon>Philodinidae</taxon>
        <taxon>Rotaria</taxon>
    </lineage>
</organism>
<dbReference type="Proteomes" id="UP000663825">
    <property type="component" value="Unassembled WGS sequence"/>
</dbReference>
<dbReference type="Proteomes" id="UP000663833">
    <property type="component" value="Unassembled WGS sequence"/>
</dbReference>
<dbReference type="Proteomes" id="UP000663851">
    <property type="component" value="Unassembled WGS sequence"/>
</dbReference>
<dbReference type="EMBL" id="CAJOBO010001077">
    <property type="protein sequence ID" value="CAF4334780.1"/>
    <property type="molecule type" value="Genomic_DNA"/>
</dbReference>
<evidence type="ECO:0008006" key="8">
    <source>
        <dbReference type="Google" id="ProtNLM"/>
    </source>
</evidence>
<feature type="transmembrane region" description="Helical" evidence="1">
    <location>
        <begin position="150"/>
        <end position="169"/>
    </location>
</feature>
<evidence type="ECO:0000313" key="4">
    <source>
        <dbReference type="EMBL" id="CAF4334780.1"/>
    </source>
</evidence>
<feature type="transmembrane region" description="Helical" evidence="1">
    <location>
        <begin position="189"/>
        <end position="215"/>
    </location>
</feature>
<proteinExistence type="predicted"/>
<evidence type="ECO:0000313" key="3">
    <source>
        <dbReference type="EMBL" id="CAF3199239.1"/>
    </source>
</evidence>
<evidence type="ECO:0000313" key="5">
    <source>
        <dbReference type="EMBL" id="CAF4430687.1"/>
    </source>
</evidence>
<evidence type="ECO:0000313" key="7">
    <source>
        <dbReference type="Proteomes" id="UP000663873"/>
    </source>
</evidence>
<evidence type="ECO:0000313" key="6">
    <source>
        <dbReference type="Proteomes" id="UP000663833"/>
    </source>
</evidence>
<dbReference type="Gene3D" id="1.20.1070.10">
    <property type="entry name" value="Rhodopsin 7-helix transmembrane proteins"/>
    <property type="match status" value="1"/>
</dbReference>
<dbReference type="EMBL" id="CAJOBP010004130">
    <property type="protein sequence ID" value="CAF4430687.1"/>
    <property type="molecule type" value="Genomic_DNA"/>
</dbReference>
<keyword evidence="1" id="KW-1133">Transmembrane helix</keyword>
<feature type="transmembrane region" description="Helical" evidence="1">
    <location>
        <begin position="236"/>
        <end position="259"/>
    </location>
</feature>
<dbReference type="AlphaFoldDB" id="A0A817QEJ0"/>
<keyword evidence="1" id="KW-0472">Membrane</keyword>
<dbReference type="Proteomes" id="UP000663873">
    <property type="component" value="Unassembled WGS sequence"/>
</dbReference>
<feature type="transmembrane region" description="Helical" evidence="1">
    <location>
        <begin position="107"/>
        <end position="130"/>
    </location>
</feature>
<feature type="transmembrane region" description="Helical" evidence="1">
    <location>
        <begin position="66"/>
        <end position="87"/>
    </location>
</feature>
<evidence type="ECO:0000256" key="1">
    <source>
        <dbReference type="SAM" id="Phobius"/>
    </source>
</evidence>
<gene>
    <name evidence="4" type="ORF">HFQ381_LOCUS15697</name>
    <name evidence="3" type="ORF">LUA448_LOCUS2104</name>
    <name evidence="2" type="ORF">TIS948_LOCUS2595</name>
    <name evidence="5" type="ORF">UJA718_LOCUS21304</name>
</gene>
<reference evidence="3" key="1">
    <citation type="submission" date="2021-02" db="EMBL/GenBank/DDBJ databases">
        <authorList>
            <person name="Nowell W R."/>
        </authorList>
    </citation>
    <scope>NUCLEOTIDE SEQUENCE</scope>
</reference>
<dbReference type="EMBL" id="CAJNYD010000056">
    <property type="protein sequence ID" value="CAF3199239.1"/>
    <property type="molecule type" value="Genomic_DNA"/>
</dbReference>
<keyword evidence="7" id="KW-1185">Reference proteome</keyword>
<feature type="transmembrane region" description="Helical" evidence="1">
    <location>
        <begin position="271"/>
        <end position="292"/>
    </location>
</feature>
<protein>
    <recommendedName>
        <fullName evidence="8">G-protein coupled receptors family 1 profile domain-containing protein</fullName>
    </recommendedName>
</protein>
<dbReference type="EMBL" id="CAJNXB010000119">
    <property type="protein sequence ID" value="CAF3023901.1"/>
    <property type="molecule type" value="Genomic_DNA"/>
</dbReference>
<keyword evidence="1" id="KW-0812">Transmembrane</keyword>
<evidence type="ECO:0000313" key="2">
    <source>
        <dbReference type="EMBL" id="CAF3023901.1"/>
    </source>
</evidence>
<dbReference type="OrthoDB" id="10008409at2759"/>
<sequence length="337" mass="39267">MFNASHNPSLNEDLKNVATIFTIVTILLALLTILLDLSILARLICHGKLRKCMSRSKSRRVGLLHSTNTYIHVIGCTTTFLLMSIRTLFGDFYTDNKFESVPSRHCRLLNCLMSMFSAGIYGSCFLHALFRFWRTVKSKQRLLRQFTYNIRLIIVHWIIIMILSIPVWFRSVYLSSENYCFNRFSDTWSSVYISIIFVAIPVSGIFIVYMEIVFYMKQHWQSRERLRRMKRDVITIKRIILLVIVLLATSSAAIILWLLMFVQKRMHRLSYRLLCFMAVVGLLTCSVTLLSVSPQLRRAIKLTAHRRKREHSNNDSVGSPSEMNVVDSIPLNYVFNF</sequence>
<name>A0A817QEJ0_9BILA</name>
<feature type="transmembrane region" description="Helical" evidence="1">
    <location>
        <begin position="20"/>
        <end position="45"/>
    </location>
</feature>
<dbReference type="SUPFAM" id="SSF81321">
    <property type="entry name" value="Family A G protein-coupled receptor-like"/>
    <property type="match status" value="1"/>
</dbReference>
<comment type="caution">
    <text evidence="3">The sequence shown here is derived from an EMBL/GenBank/DDBJ whole genome shotgun (WGS) entry which is preliminary data.</text>
</comment>
<accession>A0A817QEJ0</accession>